<dbReference type="InterPro" id="IPR041183">
    <property type="entry name" value="Cyclophilin-like"/>
</dbReference>
<dbReference type="RefSeq" id="WP_066265256.1">
    <property type="nucleotide sequence ID" value="NZ_JARMAB010000018.1"/>
</dbReference>
<keyword evidence="3" id="KW-1185">Reference proteome</keyword>
<accession>A0ABU6MKZ8</accession>
<dbReference type="Gene3D" id="2.40.100.20">
    <property type="match status" value="1"/>
</dbReference>
<sequence>MSSIKMSFHNEEVIVKMYDTPTSEDFLSLLPLTLTFEDYAGTEKMSNLPKKLTKEKAPRL</sequence>
<gene>
    <name evidence="2" type="ORF">P4T90_12695</name>
</gene>
<dbReference type="SUPFAM" id="SSF50891">
    <property type="entry name" value="Cyclophilin-like"/>
    <property type="match status" value="1"/>
</dbReference>
<protein>
    <submittedName>
        <fullName evidence="2">Cyclophilin-like fold protein</fullName>
    </submittedName>
</protein>
<proteinExistence type="predicted"/>
<dbReference type="EMBL" id="JARMAB010000018">
    <property type="protein sequence ID" value="MED1203912.1"/>
    <property type="molecule type" value="Genomic_DNA"/>
</dbReference>
<dbReference type="InterPro" id="IPR029000">
    <property type="entry name" value="Cyclophilin-like_dom_sf"/>
</dbReference>
<dbReference type="Pfam" id="PF18050">
    <property type="entry name" value="Cyclophil_like2"/>
    <property type="match status" value="1"/>
</dbReference>
<evidence type="ECO:0000313" key="2">
    <source>
        <dbReference type="EMBL" id="MED1203912.1"/>
    </source>
</evidence>
<dbReference type="Proteomes" id="UP001341444">
    <property type="component" value="Unassembled WGS sequence"/>
</dbReference>
<name>A0ABU6MKZ8_9BACI</name>
<reference evidence="2 3" key="1">
    <citation type="submission" date="2023-03" db="EMBL/GenBank/DDBJ databases">
        <title>Bacillus Genome Sequencing.</title>
        <authorList>
            <person name="Dunlap C."/>
        </authorList>
    </citation>
    <scope>NUCLEOTIDE SEQUENCE [LARGE SCALE GENOMIC DNA]</scope>
    <source>
        <strain evidence="2 3">B-23453</strain>
    </source>
</reference>
<feature type="domain" description="Cyclophilin-like" evidence="1">
    <location>
        <begin position="6"/>
        <end position="59"/>
    </location>
</feature>
<comment type="caution">
    <text evidence="2">The sequence shown here is derived from an EMBL/GenBank/DDBJ whole genome shotgun (WGS) entry which is preliminary data.</text>
</comment>
<evidence type="ECO:0000313" key="3">
    <source>
        <dbReference type="Proteomes" id="UP001341444"/>
    </source>
</evidence>
<evidence type="ECO:0000259" key="1">
    <source>
        <dbReference type="Pfam" id="PF18050"/>
    </source>
</evidence>
<organism evidence="2 3">
    <name type="scientific">Heyndrickxia acidicola</name>
    <dbReference type="NCBI Taxonomy" id="209389"/>
    <lineage>
        <taxon>Bacteria</taxon>
        <taxon>Bacillati</taxon>
        <taxon>Bacillota</taxon>
        <taxon>Bacilli</taxon>
        <taxon>Bacillales</taxon>
        <taxon>Bacillaceae</taxon>
        <taxon>Heyndrickxia</taxon>
    </lineage>
</organism>